<name>A0A809SFH3_9BACT</name>
<comment type="cofactor">
    <cofactor evidence="1">
        <name>NAD(+)</name>
        <dbReference type="ChEBI" id="CHEBI:57540"/>
    </cofactor>
</comment>
<evidence type="ECO:0000259" key="6">
    <source>
        <dbReference type="Pfam" id="PF04455"/>
    </source>
</evidence>
<evidence type="ECO:0000259" key="7">
    <source>
        <dbReference type="Pfam" id="PF21570"/>
    </source>
</evidence>
<accession>A0A809SFH3</accession>
<evidence type="ECO:0000256" key="1">
    <source>
        <dbReference type="ARBA" id="ARBA00001911"/>
    </source>
</evidence>
<dbReference type="AlphaFoldDB" id="A0A809SFH3"/>
<dbReference type="Pfam" id="PF21571">
    <property type="entry name" value="ArgZ-like_C_1st"/>
    <property type="match status" value="1"/>
</dbReference>
<keyword evidence="2" id="KW-0547">Nucleotide-binding</keyword>
<evidence type="ECO:0000256" key="3">
    <source>
        <dbReference type="ARBA" id="ARBA00023027"/>
    </source>
</evidence>
<dbReference type="Gene3D" id="3.40.50.10690">
    <property type="entry name" value="putative lor/sdh protein like domains"/>
    <property type="match status" value="1"/>
</dbReference>
<dbReference type="KEGG" id="npy:NPRO_24190"/>
<evidence type="ECO:0000259" key="8">
    <source>
        <dbReference type="Pfam" id="PF21571"/>
    </source>
</evidence>
<keyword evidence="4" id="KW-0456">Lyase</keyword>
<dbReference type="EC" id="4.3.1.12" evidence="5"/>
<proteinExistence type="predicted"/>
<evidence type="ECO:0000256" key="5">
    <source>
        <dbReference type="ARBA" id="ARBA00066346"/>
    </source>
</evidence>
<evidence type="ECO:0000313" key="9">
    <source>
        <dbReference type="EMBL" id="BBO24824.1"/>
    </source>
</evidence>
<dbReference type="GO" id="GO:0008473">
    <property type="term" value="F:ornithine cyclodeaminase activity"/>
    <property type="evidence" value="ECO:0007669"/>
    <property type="project" value="UniProtKB-EC"/>
</dbReference>
<dbReference type="Pfam" id="PF21570">
    <property type="entry name" value="ArgZ-like_C_2nd"/>
    <property type="match status" value="1"/>
</dbReference>
<organism evidence="9 10">
    <name type="scientific">Candidatus Nitrosymbiomonas proteolyticus</name>
    <dbReference type="NCBI Taxonomy" id="2608984"/>
    <lineage>
        <taxon>Bacteria</taxon>
        <taxon>Bacillati</taxon>
        <taxon>Armatimonadota</taxon>
        <taxon>Armatimonadota incertae sedis</taxon>
        <taxon>Candidatus Nitrosymbiomonas</taxon>
    </lineage>
</organism>
<protein>
    <recommendedName>
        <fullName evidence="5">ornithine cyclodeaminase</fullName>
        <ecNumber evidence="5">4.3.1.12</ecNumber>
    </recommendedName>
</protein>
<dbReference type="EMBL" id="AP021858">
    <property type="protein sequence ID" value="BBO24824.1"/>
    <property type="molecule type" value="Genomic_DNA"/>
</dbReference>
<feature type="domain" description="Arginine dihydrolase ArgZ/ArgE-like C-terminal second subdomain" evidence="7">
    <location>
        <begin position="194"/>
        <end position="400"/>
    </location>
</feature>
<dbReference type="NCBIfam" id="TIGR00300">
    <property type="entry name" value="TIGR00300 family protein"/>
    <property type="match status" value="1"/>
</dbReference>
<feature type="domain" description="LOR/SDH bifunctional enzyme conserved" evidence="6">
    <location>
        <begin position="5"/>
        <end position="100"/>
    </location>
</feature>
<dbReference type="InterPro" id="IPR007545">
    <property type="entry name" value="LOR/SDH_bifunc_enz_cons_dom"/>
</dbReference>
<dbReference type="InterPro" id="IPR005239">
    <property type="entry name" value="ArgZ/ArgE-like"/>
</dbReference>
<evidence type="ECO:0000256" key="2">
    <source>
        <dbReference type="ARBA" id="ARBA00022741"/>
    </source>
</evidence>
<feature type="domain" description="Arginine dihydrolase ArgZ/ArgE-like C-terminal first subdomain" evidence="8">
    <location>
        <begin position="102"/>
        <end position="187"/>
    </location>
</feature>
<reference evidence="9" key="1">
    <citation type="journal article" name="DNA Res.">
        <title>The physiological potential of anammox bacteria as revealed by their core genome structure.</title>
        <authorList>
            <person name="Okubo T."/>
            <person name="Toyoda A."/>
            <person name="Fukuhara K."/>
            <person name="Uchiyama I."/>
            <person name="Harigaya Y."/>
            <person name="Kuroiwa M."/>
            <person name="Suzuki T."/>
            <person name="Murakami Y."/>
            <person name="Suwa Y."/>
            <person name="Takami H."/>
        </authorList>
    </citation>
    <scope>NUCLEOTIDE SEQUENCE</scope>
    <source>
        <strain evidence="9">317325-2</strain>
    </source>
</reference>
<dbReference type="InterPro" id="IPR048964">
    <property type="entry name" value="ArgZ/ArgE-like_C_1st"/>
</dbReference>
<evidence type="ECO:0000256" key="4">
    <source>
        <dbReference type="ARBA" id="ARBA00023239"/>
    </source>
</evidence>
<keyword evidence="3" id="KW-0520">NAD</keyword>
<dbReference type="Proteomes" id="UP000662873">
    <property type="component" value="Chromosome"/>
</dbReference>
<sequence>MIVERLGIEGHLLDENKLSGLLATLDEHGVAFRVRRFKVGERGADESLIDLELHAKDQATLRSALEACRPFGVDLVLEDATLEATDVDGVWPEGFYSTTNFPTIVRVEGQECEVERLEMDTAIRVWREGDRWRAETCPMHRASAGDRFVVGHGGVKVLPPLEDEDEDDEFRFMINEVSSERPKSRLIEICSGAIRQAKSAREKVLLVGGPAIVHSGCAGVLAKLIEDGWIDVLFAGNALAAHDIEAAMLGTSLGVDLGRGRSVPHGHTHHLRAINRVRRVGSIEESVRSGLISSGIMRACVLKPIPYVLCGSIRDDGPLPGVITDNVEGQDAMRGHVPGVGVAILCATTLHSVATGNILPATVKTFCVDSDADTVIKLTDRGTHQAVGIVTDVEFFLKELARQLSVA</sequence>
<dbReference type="Gene3D" id="2.40.420.10">
    <property type="entry name" value="conserved putative lor/sdh protein from methanococcus maripaludis s2 domain"/>
    <property type="match status" value="1"/>
</dbReference>
<gene>
    <name evidence="9" type="ORF">NPRO_24190</name>
</gene>
<dbReference type="Pfam" id="PF04455">
    <property type="entry name" value="Saccharop_dh_N"/>
    <property type="match status" value="1"/>
</dbReference>
<dbReference type="InterPro" id="IPR048963">
    <property type="entry name" value="ArgZ/ArgE-like_C_2nd"/>
</dbReference>
<dbReference type="GO" id="GO:0000166">
    <property type="term" value="F:nucleotide binding"/>
    <property type="evidence" value="ECO:0007669"/>
    <property type="project" value="UniProtKB-KW"/>
</dbReference>
<evidence type="ECO:0000313" key="10">
    <source>
        <dbReference type="Proteomes" id="UP000662873"/>
    </source>
</evidence>